<accession>A0A975K4H4</accession>
<dbReference type="RefSeq" id="WP_212608456.1">
    <property type="nucleotide sequence ID" value="NZ_CP073910.1"/>
</dbReference>
<proteinExistence type="predicted"/>
<keyword evidence="2" id="KW-1185">Reference proteome</keyword>
<name>A0A975K4H4_9SPHN</name>
<evidence type="ECO:0000313" key="1">
    <source>
        <dbReference type="EMBL" id="QUT04680.1"/>
    </source>
</evidence>
<sequence length="160" mass="17822">MGSTVLRAISPSTPESGSLLMHVQWTPSAIGEAEFSSGLDLDTQTVRVSSGGLWTQADAERSLVVHKRIIREARLRFGSVKAMIDLRDVIRPTLESALWFQSTNSEIYREDDRIAVVVKSSVFKIQLRKALMVGTREAFLSMDAAEMWLQAYSMMNGRVA</sequence>
<reference evidence="1" key="1">
    <citation type="submission" date="2021-04" db="EMBL/GenBank/DDBJ databases">
        <title>Isolation of p-tert-butylphenol degrading bacteria Sphingobium phenoxybenzoativorans Tas13 from active sludge.</title>
        <authorList>
            <person name="Li Y."/>
        </authorList>
    </citation>
    <scope>NUCLEOTIDE SEQUENCE</scope>
    <source>
        <strain evidence="1">Tas13</strain>
    </source>
</reference>
<dbReference type="Proteomes" id="UP000681425">
    <property type="component" value="Chromosome"/>
</dbReference>
<dbReference type="KEGG" id="spph:KFK14_16775"/>
<dbReference type="EMBL" id="CP073910">
    <property type="protein sequence ID" value="QUT04680.1"/>
    <property type="molecule type" value="Genomic_DNA"/>
</dbReference>
<gene>
    <name evidence="1" type="ORF">KFK14_16775</name>
</gene>
<dbReference type="AlphaFoldDB" id="A0A975K4H4"/>
<protein>
    <recommendedName>
        <fullName evidence="3">STAS/SEC14 domain-containing protein</fullName>
    </recommendedName>
</protein>
<organism evidence="1 2">
    <name type="scientific">Sphingobium phenoxybenzoativorans</name>
    <dbReference type="NCBI Taxonomy" id="1592790"/>
    <lineage>
        <taxon>Bacteria</taxon>
        <taxon>Pseudomonadati</taxon>
        <taxon>Pseudomonadota</taxon>
        <taxon>Alphaproteobacteria</taxon>
        <taxon>Sphingomonadales</taxon>
        <taxon>Sphingomonadaceae</taxon>
        <taxon>Sphingobium</taxon>
    </lineage>
</organism>
<evidence type="ECO:0000313" key="2">
    <source>
        <dbReference type="Proteomes" id="UP000681425"/>
    </source>
</evidence>
<evidence type="ECO:0008006" key="3">
    <source>
        <dbReference type="Google" id="ProtNLM"/>
    </source>
</evidence>